<dbReference type="AlphaFoldDB" id="A0A146JYS9"/>
<accession>A0A146JYS9</accession>
<gene>
    <name evidence="1" type="ORF">TPC1_31620</name>
</gene>
<protein>
    <submittedName>
        <fullName evidence="1">Uncharacterized protein</fullName>
    </submittedName>
</protein>
<name>A0A146JYS9_9EUKA</name>
<sequence length="334" mass="38766">LVIDQFSDCIEFSNESDEYLIVRLKQTSTIPFEMSPQIFQIFPRQSVKVLLIQVDAAKQQQIQLDESLKSFDDNEPQIRVYYFGLPEMCTQMKKVIKNAKQQGKVQKVSIFYEQQQTPREFKTPRFEQLGSSTLDVAKMILLNQNRNSEKPAEKSRFEKEFREIEVLDDPFAEDFANVPAQNLNDGLFVKVSDDSGIFHEKKDQFSSKSVEHRPKELFRQELFKQAHQEPMDKLRSQTIEIAQPEKEAMVTSLPRDLMKDAVCVLGQFQNTLLKRKIDSVQGLTTNEIYQEIDKFEEKLLKQQKSLTASSKILNRKLIDQLILICAFVVAILTK</sequence>
<feature type="non-terminal residue" evidence="1">
    <location>
        <position position="1"/>
    </location>
</feature>
<evidence type="ECO:0000313" key="1">
    <source>
        <dbReference type="EMBL" id="JAP88885.1"/>
    </source>
</evidence>
<organism evidence="1">
    <name type="scientific">Trepomonas sp. PC1</name>
    <dbReference type="NCBI Taxonomy" id="1076344"/>
    <lineage>
        <taxon>Eukaryota</taxon>
        <taxon>Metamonada</taxon>
        <taxon>Diplomonadida</taxon>
        <taxon>Hexamitidae</taxon>
        <taxon>Hexamitinae</taxon>
        <taxon>Trepomonas</taxon>
    </lineage>
</organism>
<proteinExistence type="predicted"/>
<dbReference type="EMBL" id="GDID01007721">
    <property type="protein sequence ID" value="JAP88885.1"/>
    <property type="molecule type" value="Transcribed_RNA"/>
</dbReference>
<reference evidence="1" key="1">
    <citation type="submission" date="2015-07" db="EMBL/GenBank/DDBJ databases">
        <title>Adaptation to a free-living lifestyle via gene acquisitions in the diplomonad Trepomonas sp. PC1.</title>
        <authorList>
            <person name="Xu F."/>
            <person name="Jerlstrom-Hultqvist J."/>
            <person name="Kolisko M."/>
            <person name="Simpson A.G.B."/>
            <person name="Roger A.J."/>
            <person name="Svard S.G."/>
            <person name="Andersson J.O."/>
        </authorList>
    </citation>
    <scope>NUCLEOTIDE SEQUENCE</scope>
    <source>
        <strain evidence="1">PC1</strain>
    </source>
</reference>
<feature type="non-terminal residue" evidence="1">
    <location>
        <position position="334"/>
    </location>
</feature>